<dbReference type="PANTHER" id="PTHR12224:SF0">
    <property type="entry name" value="BETA-1,4-MANNOSYL-GLYCOPROTEIN 4-BETA-N-ACETYLGLUCOSAMINYLTRANSFERASE"/>
    <property type="match status" value="1"/>
</dbReference>
<dbReference type="InterPro" id="IPR006813">
    <property type="entry name" value="Glyco_trans_17"/>
</dbReference>
<dbReference type="EMBL" id="JABFTP020000001">
    <property type="protein sequence ID" value="KAL3265931.1"/>
    <property type="molecule type" value="Genomic_DNA"/>
</dbReference>
<organism evidence="2 3">
    <name type="scientific">Cryptolaemus montrouzieri</name>
    <dbReference type="NCBI Taxonomy" id="559131"/>
    <lineage>
        <taxon>Eukaryota</taxon>
        <taxon>Metazoa</taxon>
        <taxon>Ecdysozoa</taxon>
        <taxon>Arthropoda</taxon>
        <taxon>Hexapoda</taxon>
        <taxon>Insecta</taxon>
        <taxon>Pterygota</taxon>
        <taxon>Neoptera</taxon>
        <taxon>Endopterygota</taxon>
        <taxon>Coleoptera</taxon>
        <taxon>Polyphaga</taxon>
        <taxon>Cucujiformia</taxon>
        <taxon>Coccinelloidea</taxon>
        <taxon>Coccinellidae</taxon>
        <taxon>Scymninae</taxon>
        <taxon>Scymnini</taxon>
        <taxon>Cryptolaemus</taxon>
    </lineage>
</organism>
<keyword evidence="1" id="KW-1133">Transmembrane helix</keyword>
<dbReference type="Pfam" id="PF04724">
    <property type="entry name" value="Glyco_transf_17"/>
    <property type="match status" value="1"/>
</dbReference>
<dbReference type="Proteomes" id="UP001516400">
    <property type="component" value="Unassembled WGS sequence"/>
</dbReference>
<dbReference type="PANTHER" id="PTHR12224">
    <property type="entry name" value="BETA-1,4-MANNOSYL-GLYCOPROTEIN BETA-1,4-N-ACETYLGLUCOSAMINYL-TRANSFERASE"/>
    <property type="match status" value="1"/>
</dbReference>
<feature type="transmembrane region" description="Helical" evidence="1">
    <location>
        <begin position="12"/>
        <end position="30"/>
    </location>
</feature>
<proteinExistence type="predicted"/>
<accession>A0ABD2MIL3</accession>
<evidence type="ECO:0008006" key="4">
    <source>
        <dbReference type="Google" id="ProtNLM"/>
    </source>
</evidence>
<protein>
    <recommendedName>
        <fullName evidence="4">Beta-1,4-mannosyl-glycoprotein 4-beta-N-acetylglucosaminyltransferase</fullName>
    </recommendedName>
</protein>
<name>A0ABD2MIL3_9CUCU</name>
<reference evidence="2 3" key="1">
    <citation type="journal article" date="2021" name="BMC Biol.">
        <title>Horizontally acquired antibacterial genes associated with adaptive radiation of ladybird beetles.</title>
        <authorList>
            <person name="Li H.S."/>
            <person name="Tang X.F."/>
            <person name="Huang Y.H."/>
            <person name="Xu Z.Y."/>
            <person name="Chen M.L."/>
            <person name="Du X.Y."/>
            <person name="Qiu B.Y."/>
            <person name="Chen P.T."/>
            <person name="Zhang W."/>
            <person name="Slipinski A."/>
            <person name="Escalona H.E."/>
            <person name="Waterhouse R.M."/>
            <person name="Zwick A."/>
            <person name="Pang H."/>
        </authorList>
    </citation>
    <scope>NUCLEOTIDE SEQUENCE [LARGE SCALE GENOMIC DNA]</scope>
    <source>
        <strain evidence="2">SYSU2018</strain>
    </source>
</reference>
<keyword evidence="3" id="KW-1185">Reference proteome</keyword>
<sequence>MYFCKINYRILILWIFVIIQILLIILYYYVQKGETTEFYNGRISFLNSEHFGIHSNKTYHKEGDIIKLRKHRVRDKFVDFNSSLCFMNGTDLKSMNRLKNSWACNCKTGWHGLECGQPEVVWRALLTYRKKLNIKGPRPFARRILYISEVDEFVENLIEVRVNELYEVVDMFILIENNGSKIEKLLNNDFLKKYHKQIFYLQNQENKDVWLTVSSSVHDLENDDIILMSKSFEIPNKFTLTFIKYYDNWPEPISFRLRWSVFGFFWKHPDKTRTEGIACSVKYMKKNFDANFKYLRKGKTEPGLIFGDLNHYGGWYCEYCMQPYQVIKFANQNEDVKILKWKELNKVIIDTSYIEDLIENGLYIDGKTELGRSRKYQDNYFAPGYVLDNSMKFDYLLINLYTKLDYYEG</sequence>
<evidence type="ECO:0000313" key="3">
    <source>
        <dbReference type="Proteomes" id="UP001516400"/>
    </source>
</evidence>
<evidence type="ECO:0000256" key="1">
    <source>
        <dbReference type="SAM" id="Phobius"/>
    </source>
</evidence>
<dbReference type="AlphaFoldDB" id="A0ABD2MIL3"/>
<comment type="caution">
    <text evidence="2">The sequence shown here is derived from an EMBL/GenBank/DDBJ whole genome shotgun (WGS) entry which is preliminary data.</text>
</comment>
<keyword evidence="1" id="KW-0472">Membrane</keyword>
<gene>
    <name evidence="2" type="ORF">HHI36_010120</name>
</gene>
<evidence type="ECO:0000313" key="2">
    <source>
        <dbReference type="EMBL" id="KAL3265931.1"/>
    </source>
</evidence>
<keyword evidence="1" id="KW-0812">Transmembrane</keyword>